<organism evidence="3 4">
    <name type="scientific">Colletotrichum orbiculare (strain 104-T / ATCC 96160 / CBS 514.97 / LARS 414 / MAFF 240422)</name>
    <name type="common">Cucumber anthracnose fungus</name>
    <name type="synonym">Colletotrichum lagenarium</name>
    <dbReference type="NCBI Taxonomy" id="1213857"/>
    <lineage>
        <taxon>Eukaryota</taxon>
        <taxon>Fungi</taxon>
        <taxon>Dikarya</taxon>
        <taxon>Ascomycota</taxon>
        <taxon>Pezizomycotina</taxon>
        <taxon>Sordariomycetes</taxon>
        <taxon>Hypocreomycetidae</taxon>
        <taxon>Glomerellales</taxon>
        <taxon>Glomerellaceae</taxon>
        <taxon>Colletotrichum</taxon>
        <taxon>Colletotrichum orbiculare species complex</taxon>
    </lineage>
</organism>
<gene>
    <name evidence="3" type="ORF">Cob_v011280</name>
</gene>
<protein>
    <submittedName>
        <fullName evidence="3">Uncharacterized protein</fullName>
    </submittedName>
</protein>
<feature type="compositionally biased region" description="Basic and acidic residues" evidence="1">
    <location>
        <begin position="191"/>
        <end position="223"/>
    </location>
</feature>
<feature type="chain" id="PRO_5043489624" evidence="2">
    <location>
        <begin position="19"/>
        <end position="330"/>
    </location>
</feature>
<reference evidence="4" key="1">
    <citation type="journal article" date="2013" name="New Phytol.">
        <title>Comparative genomic and transcriptomic analyses reveal the hemibiotrophic stage shift of Colletotrichum fungi.</title>
        <authorList>
            <person name="Gan P."/>
            <person name="Ikeda K."/>
            <person name="Irieda H."/>
            <person name="Narusaka M."/>
            <person name="O'Connell R.J."/>
            <person name="Narusaka Y."/>
            <person name="Takano Y."/>
            <person name="Kubo Y."/>
            <person name="Shirasu K."/>
        </authorList>
    </citation>
    <scope>NUCLEOTIDE SEQUENCE [LARGE SCALE GENOMIC DNA]</scope>
    <source>
        <strain evidence="4">104-T / ATCC 96160 / CBS 514.97 / LARS 414 / MAFF 240422</strain>
    </source>
</reference>
<dbReference type="HOGENOM" id="CLU_842015_0_0_1"/>
<proteinExistence type="predicted"/>
<dbReference type="OrthoDB" id="4838197at2759"/>
<feature type="compositionally biased region" description="Low complexity" evidence="1">
    <location>
        <begin position="169"/>
        <end position="184"/>
    </location>
</feature>
<accession>N4UMP9</accession>
<keyword evidence="4" id="KW-1185">Reference proteome</keyword>
<reference evidence="4" key="2">
    <citation type="journal article" date="2019" name="Mol. Plant Microbe Interact.">
        <title>Genome sequence resources for four phytopathogenic fungi from the Colletotrichum orbiculare species complex.</title>
        <authorList>
            <person name="Gan P."/>
            <person name="Tsushima A."/>
            <person name="Narusaka M."/>
            <person name="Narusaka Y."/>
            <person name="Takano Y."/>
            <person name="Kubo Y."/>
            <person name="Shirasu K."/>
        </authorList>
    </citation>
    <scope>GENOME REANNOTATION</scope>
    <source>
        <strain evidence="4">104-T / ATCC 96160 / CBS 514.97 / LARS 414 / MAFF 240422</strain>
    </source>
</reference>
<feature type="signal peptide" evidence="2">
    <location>
        <begin position="1"/>
        <end position="18"/>
    </location>
</feature>
<evidence type="ECO:0000313" key="3">
    <source>
        <dbReference type="EMBL" id="TDZ15917.1"/>
    </source>
</evidence>
<feature type="compositionally biased region" description="Low complexity" evidence="1">
    <location>
        <begin position="305"/>
        <end position="330"/>
    </location>
</feature>
<feature type="compositionally biased region" description="Gly residues" evidence="1">
    <location>
        <begin position="109"/>
        <end position="118"/>
    </location>
</feature>
<keyword evidence="2" id="KW-0732">Signal</keyword>
<feature type="region of interest" description="Disordered" evidence="1">
    <location>
        <begin position="55"/>
        <end position="330"/>
    </location>
</feature>
<name>N4UMP9_COLOR</name>
<feature type="compositionally biased region" description="Basic and acidic residues" evidence="1">
    <location>
        <begin position="259"/>
        <end position="283"/>
    </location>
</feature>
<evidence type="ECO:0000256" key="1">
    <source>
        <dbReference type="SAM" id="MobiDB-lite"/>
    </source>
</evidence>
<feature type="compositionally biased region" description="Basic and acidic residues" evidence="1">
    <location>
        <begin position="55"/>
        <end position="94"/>
    </location>
</feature>
<comment type="caution">
    <text evidence="3">The sequence shown here is derived from an EMBL/GenBank/DDBJ whole genome shotgun (WGS) entry which is preliminary data.</text>
</comment>
<feature type="compositionally biased region" description="Basic and acidic residues" evidence="1">
    <location>
        <begin position="240"/>
        <end position="249"/>
    </location>
</feature>
<evidence type="ECO:0000256" key="2">
    <source>
        <dbReference type="SAM" id="SignalP"/>
    </source>
</evidence>
<sequence length="330" mass="35631">MRLIIFLLFEILAAFVAAVPVVVSSRLSDASAQAFSSNLNNTRLVEFRILASSKDEPSLQPRDEAVVDTPELKDENVTASNEPHDRNTRNRLRDLLSIIPRASKSPSKGSGGGGGGGKSPTQRPAPARQPSSRTPAPARQASSRTPSGSGSGSGSRAPTTRPPTKGQVSTKSQPQTQTQPQSKSMNMKNPTKAELDAADKKFNRKGLPENQRKYLDNLDKQKANDCGQGCKNNLNSFRSDLSKQQKEQLKNPPAPGPSRADRNKFNSDKDDKDHDFNHLRMLRESIGPNGEAQLSSWHSVEHKNSVNSKASKASKDSQASKNSQASKGGG</sequence>
<evidence type="ECO:0000313" key="4">
    <source>
        <dbReference type="Proteomes" id="UP000014480"/>
    </source>
</evidence>
<feature type="compositionally biased region" description="Low complexity" evidence="1">
    <location>
        <begin position="141"/>
        <end position="159"/>
    </location>
</feature>
<dbReference type="Proteomes" id="UP000014480">
    <property type="component" value="Unassembled WGS sequence"/>
</dbReference>
<dbReference type="EMBL" id="AMCV02000038">
    <property type="protein sequence ID" value="TDZ15917.1"/>
    <property type="molecule type" value="Genomic_DNA"/>
</dbReference>
<dbReference type="AlphaFoldDB" id="N4UMP9"/>
<feature type="compositionally biased region" description="Polar residues" evidence="1">
    <location>
        <begin position="230"/>
        <end position="239"/>
    </location>
</feature>
<dbReference type="eggNOG" id="ENOG502T72S">
    <property type="taxonomic scope" value="Eukaryota"/>
</dbReference>